<accession>A0A3M8BGR1</accession>
<dbReference type="Proteomes" id="UP000282028">
    <property type="component" value="Unassembled WGS sequence"/>
</dbReference>
<organism evidence="2 3">
    <name type="scientific">Brevibacillus invocatus</name>
    <dbReference type="NCBI Taxonomy" id="173959"/>
    <lineage>
        <taxon>Bacteria</taxon>
        <taxon>Bacillati</taxon>
        <taxon>Bacillota</taxon>
        <taxon>Bacilli</taxon>
        <taxon>Bacillales</taxon>
        <taxon>Paenibacillaceae</taxon>
        <taxon>Brevibacillus</taxon>
    </lineage>
</organism>
<keyword evidence="1" id="KW-0472">Membrane</keyword>
<comment type="caution">
    <text evidence="2">The sequence shown here is derived from an EMBL/GenBank/DDBJ whole genome shotgun (WGS) entry which is preliminary data.</text>
</comment>
<dbReference type="EMBL" id="RHHR01000117">
    <property type="protein sequence ID" value="RNB62572.1"/>
    <property type="molecule type" value="Genomic_DNA"/>
</dbReference>
<protein>
    <recommendedName>
        <fullName evidence="4">DUF5412 domain-containing protein</fullName>
    </recommendedName>
</protein>
<reference evidence="2 3" key="1">
    <citation type="submission" date="2018-10" db="EMBL/GenBank/DDBJ databases">
        <title>Phylogenomics of Brevibacillus.</title>
        <authorList>
            <person name="Dunlap C."/>
        </authorList>
    </citation>
    <scope>NUCLEOTIDE SEQUENCE [LARGE SCALE GENOMIC DNA]</scope>
    <source>
        <strain evidence="2 3">JCM 12215</strain>
    </source>
</reference>
<evidence type="ECO:0000313" key="2">
    <source>
        <dbReference type="EMBL" id="RNB62572.1"/>
    </source>
</evidence>
<keyword evidence="1" id="KW-1133">Transmembrane helix</keyword>
<proteinExistence type="predicted"/>
<dbReference type="RefSeq" id="WP_122911449.1">
    <property type="nucleotide sequence ID" value="NZ_CBCSBE010000073.1"/>
</dbReference>
<feature type="transmembrane region" description="Helical" evidence="1">
    <location>
        <begin position="20"/>
        <end position="42"/>
    </location>
</feature>
<sequence length="135" mass="15782">MDKQELRSGIEAKRIKRKVYILLTGFTVILFGVLGYGVYWMFFDINRLPKSLMIEEKISPNGFYTVKAYLSDSGATTSYSVVAELIFNKEHNRTKNIYFKNNQHSVEIRWVDNNTVVINGVELVVPNDVYDYRWE</sequence>
<evidence type="ECO:0000256" key="1">
    <source>
        <dbReference type="SAM" id="Phobius"/>
    </source>
</evidence>
<name>A0A3M8BGR1_9BACL</name>
<evidence type="ECO:0008006" key="4">
    <source>
        <dbReference type="Google" id="ProtNLM"/>
    </source>
</evidence>
<keyword evidence="1" id="KW-0812">Transmembrane</keyword>
<dbReference type="Pfam" id="PF17428">
    <property type="entry name" value="DUF5412"/>
    <property type="match status" value="1"/>
</dbReference>
<evidence type="ECO:0000313" key="3">
    <source>
        <dbReference type="Proteomes" id="UP000282028"/>
    </source>
</evidence>
<dbReference type="OrthoDB" id="2357451at2"/>
<gene>
    <name evidence="2" type="ORF">EDM52_24310</name>
</gene>
<dbReference type="AlphaFoldDB" id="A0A3M8BGR1"/>
<dbReference type="InterPro" id="IPR035406">
    <property type="entry name" value="DUF5412"/>
</dbReference>
<keyword evidence="3" id="KW-1185">Reference proteome</keyword>